<accession>A0A2M7AXR2</accession>
<dbReference type="Gene3D" id="1.50.10.10">
    <property type="match status" value="1"/>
</dbReference>
<name>A0A2M7AXR2_9BACT</name>
<evidence type="ECO:0000313" key="2">
    <source>
        <dbReference type="EMBL" id="PIU75412.1"/>
    </source>
</evidence>
<dbReference type="InterPro" id="IPR012341">
    <property type="entry name" value="6hp_glycosidase-like_sf"/>
</dbReference>
<dbReference type="Gene3D" id="2.60.120.260">
    <property type="entry name" value="Galactose-binding domain-like"/>
    <property type="match status" value="2"/>
</dbReference>
<organism evidence="2 3">
    <name type="scientific">Candidatus Portnoybacteria bacterium CG06_land_8_20_14_3_00_39_12</name>
    <dbReference type="NCBI Taxonomy" id="1974809"/>
    <lineage>
        <taxon>Bacteria</taxon>
        <taxon>Candidatus Portnoyibacteriota</taxon>
    </lineage>
</organism>
<reference evidence="3" key="1">
    <citation type="submission" date="2017-09" db="EMBL/GenBank/DDBJ databases">
        <title>Depth-based differentiation of microbial function through sediment-hosted aquifers and enrichment of novel symbionts in the deep terrestrial subsurface.</title>
        <authorList>
            <person name="Probst A.J."/>
            <person name="Ladd B."/>
            <person name="Jarett J.K."/>
            <person name="Geller-Mcgrath D.E."/>
            <person name="Sieber C.M.K."/>
            <person name="Emerson J.B."/>
            <person name="Anantharaman K."/>
            <person name="Thomas B.C."/>
            <person name="Malmstrom R."/>
            <person name="Stieglmeier M."/>
            <person name="Klingl A."/>
            <person name="Woyke T."/>
            <person name="Ryan C.M."/>
            <person name="Banfield J.F."/>
        </authorList>
    </citation>
    <scope>NUCLEOTIDE SEQUENCE [LARGE SCALE GENOMIC DNA]</scope>
</reference>
<dbReference type="PANTHER" id="PTHR34987:SF2">
    <property type="entry name" value="B, PUTATIVE (AFU_ORTHOLOGUE AFUA_7G05040)-RELATED"/>
    <property type="match status" value="1"/>
</dbReference>
<dbReference type="InterPro" id="IPR008928">
    <property type="entry name" value="6-hairpin_glycosidase_sf"/>
</dbReference>
<proteinExistence type="predicted"/>
<dbReference type="GO" id="GO:0005975">
    <property type="term" value="P:carbohydrate metabolic process"/>
    <property type="evidence" value="ECO:0007669"/>
    <property type="project" value="InterPro"/>
</dbReference>
<dbReference type="SUPFAM" id="SSF48208">
    <property type="entry name" value="Six-hairpin glycosidases"/>
    <property type="match status" value="1"/>
</dbReference>
<evidence type="ECO:0000313" key="3">
    <source>
        <dbReference type="Proteomes" id="UP000228775"/>
    </source>
</evidence>
<dbReference type="EMBL" id="PEVY01000019">
    <property type="protein sequence ID" value="PIU75412.1"/>
    <property type="molecule type" value="Genomic_DNA"/>
</dbReference>
<sequence>MKGKKVILITLGISLAVGLFLSFNNLLQNIWDRFVIKTNFNLFMPWSSKVVWIWSQGEDPNIPYTRFVYHWKQDNKPRQAQLKVSCLGRYQLFINNQSVYHGPCFAIPPKIYFDSIDLRNYIHIGENQISIICNYLNLPIHEYAFYPEPGLLVGGEISDGLIKRNFADHRLWRSAPMKNIQNGEKIAQNAGFVEINDLSTQNALLPTSKSIIKFDYAIYPRPIPLLTYQLIVPKQIPDSLFDLGRFAVGYLRLRTNFRSGCSIKLTWGVGVNKDNAFQPNFNQIDQLKIPAGKVIWEQFSRRAGRYIQIEKNNCVGDFDLELNGVSMPFNEAKLPIFDQEIDQKIYQISANTLKNNIQDHFEDSVDRERAMYLGDTLAMSKCLISDGNNFDLIKEMISQFAQSQRQDGSFPSMTPSGIKQFIPSYSLQWAALLDLYLSKTNDKEFAQEMYVVLRGLINWAKNHESENGFLYNKQNSADWWSFIDWTPFDESYEFSTSLQLWYFRALVSAGNIVSLIGESNDEYINRANLLKQNLIRYSFDNKTGLFSDSFDEENRSKGGLIINALAGKFNVFPSQIENNKALDYFVENFITDSPFSETWIIDWLVKTKQYDLALDTIQTYWGGMINDGATSVYETYRPGTPMAIGTYSHSHAWGCGPVYLYKNILDKNSAMETLLDY</sequence>
<dbReference type="Pfam" id="PF17389">
    <property type="entry name" value="Bac_rhamnosid6H"/>
    <property type="match status" value="1"/>
</dbReference>
<dbReference type="AlphaFoldDB" id="A0A2M7AXR2"/>
<evidence type="ECO:0000259" key="1">
    <source>
        <dbReference type="Pfam" id="PF17389"/>
    </source>
</evidence>
<gene>
    <name evidence="2" type="ORF">COS76_00920</name>
</gene>
<dbReference type="PANTHER" id="PTHR34987">
    <property type="entry name" value="C, PUTATIVE (AFU_ORTHOLOGUE AFUA_3G02880)-RELATED"/>
    <property type="match status" value="1"/>
</dbReference>
<dbReference type="InterPro" id="IPR035396">
    <property type="entry name" value="Bac_rhamnosid6H"/>
</dbReference>
<dbReference type="Proteomes" id="UP000228775">
    <property type="component" value="Unassembled WGS sequence"/>
</dbReference>
<protein>
    <recommendedName>
        <fullName evidence="1">Alpha-L-rhamnosidase six-hairpin glycosidase domain-containing protein</fullName>
    </recommendedName>
</protein>
<comment type="caution">
    <text evidence="2">The sequence shown here is derived from an EMBL/GenBank/DDBJ whole genome shotgun (WGS) entry which is preliminary data.</text>
</comment>
<feature type="domain" description="Alpha-L-rhamnosidase six-hairpin glycosidase" evidence="1">
    <location>
        <begin position="343"/>
        <end position="658"/>
    </location>
</feature>